<keyword evidence="1" id="KW-0496">Mitochondrion</keyword>
<sequence>MNGFYSKPQEAIASLFPGPAGHITYEHAIHAYQAYQVHPTYHPCLVKAFLSSFIRHPFTNEFPHFAQAFHSQNYHLGRPPFH</sequence>
<evidence type="ECO:0000313" key="1">
    <source>
        <dbReference type="EMBL" id="KUM48885.1"/>
    </source>
</evidence>
<comment type="caution">
    <text evidence="1">The sequence shown here is derived from an EMBL/GenBank/DDBJ whole genome shotgun (WGS) entry which is preliminary data.</text>
</comment>
<proteinExistence type="predicted"/>
<accession>A0A101M0Z0</accession>
<organism evidence="1">
    <name type="scientific">Picea glauca</name>
    <name type="common">White spruce</name>
    <name type="synonym">Pinus glauca</name>
    <dbReference type="NCBI Taxonomy" id="3330"/>
    <lineage>
        <taxon>Eukaryota</taxon>
        <taxon>Viridiplantae</taxon>
        <taxon>Streptophyta</taxon>
        <taxon>Embryophyta</taxon>
        <taxon>Tracheophyta</taxon>
        <taxon>Spermatophyta</taxon>
        <taxon>Pinopsida</taxon>
        <taxon>Pinidae</taxon>
        <taxon>Conifers I</taxon>
        <taxon>Pinales</taxon>
        <taxon>Pinaceae</taxon>
        <taxon>Picea</taxon>
    </lineage>
</organism>
<dbReference type="AlphaFoldDB" id="A0A101M0Z0"/>
<gene>
    <name evidence="1" type="ORF">ABT39_MTgene4221</name>
</gene>
<name>A0A101M0Z0_PICGL</name>
<geneLocation type="mitochondrion" evidence="1"/>
<protein>
    <submittedName>
        <fullName evidence="1">Uncharacterized protein</fullName>
    </submittedName>
</protein>
<dbReference type="EMBL" id="LKAM01000004">
    <property type="protein sequence ID" value="KUM48885.1"/>
    <property type="molecule type" value="Genomic_DNA"/>
</dbReference>
<reference evidence="1" key="1">
    <citation type="journal article" date="2015" name="Genome Biol. Evol.">
        <title>Organellar Genomes of White Spruce (Picea glauca): Assembly and Annotation.</title>
        <authorList>
            <person name="Jackman S.D."/>
            <person name="Warren R.L."/>
            <person name="Gibb E.A."/>
            <person name="Vandervalk B.P."/>
            <person name="Mohamadi H."/>
            <person name="Chu J."/>
            <person name="Raymond A."/>
            <person name="Pleasance S."/>
            <person name="Coope R."/>
            <person name="Wildung M.R."/>
            <person name="Ritland C.E."/>
            <person name="Bousquet J."/>
            <person name="Jones S.J."/>
            <person name="Bohlmann J."/>
            <person name="Birol I."/>
        </authorList>
    </citation>
    <scope>NUCLEOTIDE SEQUENCE [LARGE SCALE GENOMIC DNA]</scope>
    <source>
        <tissue evidence="1">Flushing bud</tissue>
    </source>
</reference>